<evidence type="ECO:0000313" key="1">
    <source>
        <dbReference type="EMBL" id="KAI4801557.1"/>
    </source>
</evidence>
<gene>
    <name evidence="1" type="ORF">KUCAC02_019448</name>
</gene>
<name>A0ACB9VNB8_CHAAC</name>
<proteinExistence type="predicted"/>
<organism evidence="1 2">
    <name type="scientific">Chaenocephalus aceratus</name>
    <name type="common">Blackfin icefish</name>
    <name type="synonym">Chaenichthys aceratus</name>
    <dbReference type="NCBI Taxonomy" id="36190"/>
    <lineage>
        <taxon>Eukaryota</taxon>
        <taxon>Metazoa</taxon>
        <taxon>Chordata</taxon>
        <taxon>Craniata</taxon>
        <taxon>Vertebrata</taxon>
        <taxon>Euteleostomi</taxon>
        <taxon>Actinopterygii</taxon>
        <taxon>Neopterygii</taxon>
        <taxon>Teleostei</taxon>
        <taxon>Neoteleostei</taxon>
        <taxon>Acanthomorphata</taxon>
        <taxon>Eupercaria</taxon>
        <taxon>Perciformes</taxon>
        <taxon>Notothenioidei</taxon>
        <taxon>Channichthyidae</taxon>
        <taxon>Chaenocephalus</taxon>
    </lineage>
</organism>
<dbReference type="EMBL" id="CM043808">
    <property type="protein sequence ID" value="KAI4801557.1"/>
    <property type="molecule type" value="Genomic_DNA"/>
</dbReference>
<evidence type="ECO:0000313" key="2">
    <source>
        <dbReference type="Proteomes" id="UP001057452"/>
    </source>
</evidence>
<accession>A0ACB9VNB8</accession>
<keyword evidence="2" id="KW-1185">Reference proteome</keyword>
<protein>
    <submittedName>
        <fullName evidence="1">Uncharacterized protein</fullName>
    </submittedName>
</protein>
<feature type="non-terminal residue" evidence="1">
    <location>
        <position position="56"/>
    </location>
</feature>
<comment type="caution">
    <text evidence="1">The sequence shown here is derived from an EMBL/GenBank/DDBJ whole genome shotgun (WGS) entry which is preliminary data.</text>
</comment>
<dbReference type="Proteomes" id="UP001057452">
    <property type="component" value="Chromosome 24"/>
</dbReference>
<sequence>AGRCYGNLMTLGGRKEREVQGDEEEGSCTKDQGLEKVCVRGVDTCCLALHLKGRVE</sequence>
<reference evidence="1" key="1">
    <citation type="submission" date="2022-05" db="EMBL/GenBank/DDBJ databases">
        <title>Chromosome-level genome of Chaenocephalus aceratus.</title>
        <authorList>
            <person name="Park H."/>
        </authorList>
    </citation>
    <scope>NUCLEOTIDE SEQUENCE</scope>
    <source>
        <strain evidence="1">KU_202001</strain>
    </source>
</reference>
<feature type="non-terminal residue" evidence="1">
    <location>
        <position position="1"/>
    </location>
</feature>